<keyword evidence="2" id="KW-1185">Reference proteome</keyword>
<dbReference type="Gene3D" id="2.115.10.20">
    <property type="entry name" value="Glycosyl hydrolase domain, family 43"/>
    <property type="match status" value="3"/>
</dbReference>
<dbReference type="RefSeq" id="WP_302039020.1">
    <property type="nucleotide sequence ID" value="NZ_JAUKPO010000010.1"/>
</dbReference>
<evidence type="ECO:0000313" key="1">
    <source>
        <dbReference type="EMBL" id="MDO1448219.1"/>
    </source>
</evidence>
<proteinExistence type="predicted"/>
<name>A0ABT8R8C7_9BACT</name>
<organism evidence="1 2">
    <name type="scientific">Rhodocytophaga aerolata</name>
    <dbReference type="NCBI Taxonomy" id="455078"/>
    <lineage>
        <taxon>Bacteria</taxon>
        <taxon>Pseudomonadati</taxon>
        <taxon>Bacteroidota</taxon>
        <taxon>Cytophagia</taxon>
        <taxon>Cytophagales</taxon>
        <taxon>Rhodocytophagaceae</taxon>
        <taxon>Rhodocytophaga</taxon>
    </lineage>
</organism>
<gene>
    <name evidence="1" type="ORF">Q0590_18235</name>
</gene>
<evidence type="ECO:0000313" key="2">
    <source>
        <dbReference type="Proteomes" id="UP001168528"/>
    </source>
</evidence>
<dbReference type="InterPro" id="IPR023296">
    <property type="entry name" value="Glyco_hydro_beta-prop_sf"/>
</dbReference>
<sequence>MQANNSTRFSSATRLPVSNTLCLLGMSLLLLLVSCTGKQTSPPGKKVSGETMQKIYEEIKTPYKYGIVLKHPDTTKLIDSPTIFRFRNRWYMTYIVFDGQGYETYLAQSDDLLHWQTNGKILSYTQNTWDASQKAGYVSLVNITWEGNYEVATYKDNYWLSYLGGEKEGYEAGRLAVGMASTSDVTSASEWSRFPRPVLAPVDSAARWFDNLTIYKSLIIEDKEKLTGYPFVMYYNAKGKQADYESIAMAVSEDMTTWKRLGDAPILTRKAGICGDAQIAKINDLYVLFYFGAFWKPGAFDRFACSYDLVHWTDWEGEDLIAPSVPYDSTYAHKPWVIKWQGTVYHFYTAVGSQGRVIALATSKDLRYTQP</sequence>
<comment type="caution">
    <text evidence="1">The sequence shown here is derived from an EMBL/GenBank/DDBJ whole genome shotgun (WGS) entry which is preliminary data.</text>
</comment>
<protein>
    <submittedName>
        <fullName evidence="1">Glycosylase</fullName>
    </submittedName>
</protein>
<reference evidence="1" key="1">
    <citation type="submission" date="2023-07" db="EMBL/GenBank/DDBJ databases">
        <title>The genome sequence of Rhodocytophaga aerolata KACC 12507.</title>
        <authorList>
            <person name="Zhang X."/>
        </authorList>
    </citation>
    <scope>NUCLEOTIDE SEQUENCE</scope>
    <source>
        <strain evidence="1">KACC 12507</strain>
    </source>
</reference>
<dbReference type="SUPFAM" id="SSF75005">
    <property type="entry name" value="Arabinanase/levansucrase/invertase"/>
    <property type="match status" value="2"/>
</dbReference>
<dbReference type="EMBL" id="JAUKPO010000010">
    <property type="protein sequence ID" value="MDO1448219.1"/>
    <property type="molecule type" value="Genomic_DNA"/>
</dbReference>
<accession>A0ABT8R8C7</accession>
<dbReference type="Proteomes" id="UP001168528">
    <property type="component" value="Unassembled WGS sequence"/>
</dbReference>